<dbReference type="SUPFAM" id="SSF56925">
    <property type="entry name" value="OMPA-like"/>
    <property type="match status" value="1"/>
</dbReference>
<keyword evidence="1" id="KW-0732">Signal</keyword>
<sequence length="198" mass="22277">MKKRMLAALCVFCFAVSSLSAQGFHYGLKADLNMFKLDGEGINPNYTLGGRIGVFATYDVTKKWGIQPELLFSQVGPKRADDFSARYIHDSNDGANKNIKLSYITLPVLLRYNINKMITVNAGPEYSYLFYENDNLLTYNRSAFKRGNLGAAAGATLTFDVLHVYARYVLGLSNINDIDDRYQWKTQQLQVGLGINFK</sequence>
<comment type="caution">
    <text evidence="3">The sequence shown here is derived from an EMBL/GenBank/DDBJ whole genome shotgun (WGS) entry which is preliminary data.</text>
</comment>
<feature type="chain" id="PRO_5021750241" evidence="1">
    <location>
        <begin position="22"/>
        <end position="198"/>
    </location>
</feature>
<dbReference type="RefSeq" id="WP_186452411.1">
    <property type="nucleotide sequence ID" value="NZ_VIWO01000003.1"/>
</dbReference>
<dbReference type="InterPro" id="IPR025665">
    <property type="entry name" value="Beta-barrel_OMP_2"/>
</dbReference>
<evidence type="ECO:0000256" key="1">
    <source>
        <dbReference type="SAM" id="SignalP"/>
    </source>
</evidence>
<dbReference type="AlphaFoldDB" id="A0A561PTC0"/>
<name>A0A561PTC0_9BACT</name>
<dbReference type="InterPro" id="IPR011250">
    <property type="entry name" value="OMP/PagP_B-barrel"/>
</dbReference>
<keyword evidence="4" id="KW-1185">Reference proteome</keyword>
<dbReference type="Proteomes" id="UP000320811">
    <property type="component" value="Unassembled WGS sequence"/>
</dbReference>
<dbReference type="Pfam" id="PF13568">
    <property type="entry name" value="OMP_b-brl_2"/>
    <property type="match status" value="1"/>
</dbReference>
<evidence type="ECO:0000313" key="3">
    <source>
        <dbReference type="EMBL" id="TWF41362.1"/>
    </source>
</evidence>
<accession>A0A561PTC0</accession>
<reference evidence="3 4" key="1">
    <citation type="submission" date="2019-06" db="EMBL/GenBank/DDBJ databases">
        <title>Sorghum-associated microbial communities from plants grown in Nebraska, USA.</title>
        <authorList>
            <person name="Schachtman D."/>
        </authorList>
    </citation>
    <scope>NUCLEOTIDE SEQUENCE [LARGE SCALE GENOMIC DNA]</scope>
    <source>
        <strain evidence="3 4">1209</strain>
    </source>
</reference>
<evidence type="ECO:0000313" key="4">
    <source>
        <dbReference type="Proteomes" id="UP000320811"/>
    </source>
</evidence>
<protein>
    <submittedName>
        <fullName evidence="3">Outer membrane protein with beta-barrel domain</fullName>
    </submittedName>
</protein>
<evidence type="ECO:0000259" key="2">
    <source>
        <dbReference type="Pfam" id="PF13568"/>
    </source>
</evidence>
<feature type="domain" description="Outer membrane protein beta-barrel" evidence="2">
    <location>
        <begin position="21"/>
        <end position="175"/>
    </location>
</feature>
<dbReference type="EMBL" id="VIWO01000003">
    <property type="protein sequence ID" value="TWF41362.1"/>
    <property type="molecule type" value="Genomic_DNA"/>
</dbReference>
<gene>
    <name evidence="3" type="ORF">FHW36_103166</name>
</gene>
<feature type="signal peptide" evidence="1">
    <location>
        <begin position="1"/>
        <end position="21"/>
    </location>
</feature>
<proteinExistence type="predicted"/>
<organism evidence="3 4">
    <name type="scientific">Chitinophaga polysaccharea</name>
    <dbReference type="NCBI Taxonomy" id="1293035"/>
    <lineage>
        <taxon>Bacteria</taxon>
        <taxon>Pseudomonadati</taxon>
        <taxon>Bacteroidota</taxon>
        <taxon>Chitinophagia</taxon>
        <taxon>Chitinophagales</taxon>
        <taxon>Chitinophagaceae</taxon>
        <taxon>Chitinophaga</taxon>
    </lineage>
</organism>